<feature type="compositionally biased region" description="Gly residues" evidence="1">
    <location>
        <begin position="241"/>
        <end position="259"/>
    </location>
</feature>
<gene>
    <name evidence="2" type="ORF">WDJ50_15265</name>
</gene>
<dbReference type="SUPFAM" id="SSF53300">
    <property type="entry name" value="vWA-like"/>
    <property type="match status" value="1"/>
</dbReference>
<dbReference type="RefSeq" id="WP_339097896.1">
    <property type="nucleotide sequence ID" value="NZ_CP149783.1"/>
</dbReference>
<accession>A0AAU6Q7Q0</accession>
<sequence>MTQPAQLPQPLWWQTTSLQNWSYQTWRYYSWRPGYRLTLTTSEQTAYVNMKAQVVVCNPEYPYPPLNYRPQVRGLPKDVREFQLRYLESLIAHEAGHTHHTGDLPAGLLGQLVNIIEDERMERRMARTFPELRALFQFAADADAAHTLDRNGPGGDAITGCLLHRFTWHHPVWAYVPDQPDGHHWPAIKEMLEAAWEAPIYEDVIEAARQILKLLGIPENAPRRDDLERHTEGNGLNLSGSRGGAGPGEGGDSPGGEQAGGKPEKPILEQQPTPSTRELQSRTLGLSRHLAGLLRRKGSPARTEQSRDRGHFRYDRYATGSERYFQRKVGAQAPGLTHLRLAVDISGSMLSQGRMDAARELTFALIQAAQLADIPVLAVAFDDDVLPIADPRHPGMTALNQAARLAPRGGTELSPALAAIWKPVLPGESVTFIITDGDLSQSDYAACARLKEKHTGMIVPILLASGTSARQGYEQTFGRCVPLEASQLQSHIVSFLRAFLK</sequence>
<proteinExistence type="predicted"/>
<reference evidence="2" key="1">
    <citation type="submission" date="2024-03" db="EMBL/GenBank/DDBJ databases">
        <title>Deinococcus weizhi sp. nov., isolated from human skin.</title>
        <authorList>
            <person name="Wei Z."/>
            <person name="Tian F."/>
            <person name="Yang C."/>
            <person name="Xin L.T."/>
            <person name="Wen Z.J."/>
            <person name="Lan K.C."/>
            <person name="Yu L."/>
            <person name="Zhe W."/>
            <person name="Dan F.D."/>
            <person name="Jun W."/>
            <person name="Rui Z."/>
            <person name="Yong X.J."/>
            <person name="Ting Y."/>
            <person name="Wei X."/>
            <person name="Xu Z.G."/>
            <person name="Xin Z."/>
            <person name="Dong F.G."/>
            <person name="Ni X.M."/>
            <person name="Zheng M.G."/>
            <person name="Chun Y."/>
            <person name="Qian W.X."/>
        </authorList>
    </citation>
    <scope>NUCLEOTIDE SEQUENCE</scope>
    <source>
        <strain evidence="2">VB142</strain>
    </source>
</reference>
<dbReference type="EMBL" id="CP149783">
    <property type="protein sequence ID" value="WYF46417.1"/>
    <property type="molecule type" value="Genomic_DNA"/>
</dbReference>
<organism evidence="2">
    <name type="scientific">Deinococcus sp. VB142</name>
    <dbReference type="NCBI Taxonomy" id="3112952"/>
    <lineage>
        <taxon>Bacteria</taxon>
        <taxon>Thermotogati</taxon>
        <taxon>Deinococcota</taxon>
        <taxon>Deinococci</taxon>
        <taxon>Deinococcales</taxon>
        <taxon>Deinococcaceae</taxon>
        <taxon>Deinococcus</taxon>
    </lineage>
</organism>
<dbReference type="Gene3D" id="3.40.50.410">
    <property type="entry name" value="von Willebrand factor, type A domain"/>
    <property type="match status" value="1"/>
</dbReference>
<evidence type="ECO:0000256" key="1">
    <source>
        <dbReference type="SAM" id="MobiDB-lite"/>
    </source>
</evidence>
<feature type="region of interest" description="Disordered" evidence="1">
    <location>
        <begin position="223"/>
        <end position="282"/>
    </location>
</feature>
<dbReference type="InterPro" id="IPR036465">
    <property type="entry name" value="vWFA_dom_sf"/>
</dbReference>
<feature type="compositionally biased region" description="Basic and acidic residues" evidence="1">
    <location>
        <begin position="223"/>
        <end position="232"/>
    </location>
</feature>
<evidence type="ECO:0000313" key="2">
    <source>
        <dbReference type="EMBL" id="WYF46417.1"/>
    </source>
</evidence>
<feature type="compositionally biased region" description="Polar residues" evidence="1">
    <location>
        <begin position="270"/>
        <end position="282"/>
    </location>
</feature>
<dbReference type="AlphaFoldDB" id="A0AAU6Q7Q0"/>
<protein>
    <submittedName>
        <fullName evidence="2">VWA domain-containing protein</fullName>
    </submittedName>
</protein>
<name>A0AAU6Q7Q0_9DEIO</name>